<proteinExistence type="predicted"/>
<dbReference type="SUPFAM" id="SSF52540">
    <property type="entry name" value="P-loop containing nucleoside triphosphate hydrolases"/>
    <property type="match status" value="2"/>
</dbReference>
<dbReference type="PANTHER" id="PTHR42926">
    <property type="match status" value="1"/>
</dbReference>
<dbReference type="EMBL" id="JBHTCC010000001">
    <property type="protein sequence ID" value="MFC7297753.1"/>
    <property type="molecule type" value="Genomic_DNA"/>
</dbReference>
<dbReference type="InterPro" id="IPR051347">
    <property type="entry name" value="Circadian_clock_KaiC-rel"/>
</dbReference>
<keyword evidence="6" id="KW-0378">Hydrolase</keyword>
<keyword evidence="5" id="KW-0418">Kinase</keyword>
<gene>
    <name evidence="8" type="ORF">ACFQO0_04810</name>
</gene>
<dbReference type="InterPro" id="IPR014774">
    <property type="entry name" value="KaiC-like_dom"/>
</dbReference>
<evidence type="ECO:0000256" key="5">
    <source>
        <dbReference type="ARBA" id="ARBA00022777"/>
    </source>
</evidence>
<dbReference type="RefSeq" id="WP_382232890.1">
    <property type="nucleotide sequence ID" value="NZ_JBHTCC010000001.1"/>
</dbReference>
<dbReference type="InterPro" id="IPR010624">
    <property type="entry name" value="KaiC_dom"/>
</dbReference>
<dbReference type="Gene3D" id="3.40.50.300">
    <property type="entry name" value="P-loop containing nucleotide triphosphate hydrolases"/>
    <property type="match status" value="2"/>
</dbReference>
<dbReference type="EC" id="2.7.11.1" evidence="1"/>
<dbReference type="Proteomes" id="UP001596379">
    <property type="component" value="Unassembled WGS sequence"/>
</dbReference>
<evidence type="ECO:0000256" key="1">
    <source>
        <dbReference type="ARBA" id="ARBA00012513"/>
    </source>
</evidence>
<dbReference type="InterPro" id="IPR030665">
    <property type="entry name" value="KaiC"/>
</dbReference>
<dbReference type="InterPro" id="IPR003593">
    <property type="entry name" value="AAA+_ATPase"/>
</dbReference>
<dbReference type="InterPro" id="IPR027417">
    <property type="entry name" value="P-loop_NTPase"/>
</dbReference>
<keyword evidence="4" id="KW-0677">Repeat</keyword>
<accession>A0ABW2J3R4</accession>
<protein>
    <recommendedName>
        <fullName evidence="1">non-specific serine/threonine protein kinase</fullName>
        <ecNumber evidence="1">2.7.11.1</ecNumber>
    </recommendedName>
</protein>
<organism evidence="8 9">
    <name type="scientific">Herminiimonas aquatilis</name>
    <dbReference type="NCBI Taxonomy" id="345342"/>
    <lineage>
        <taxon>Bacteria</taxon>
        <taxon>Pseudomonadati</taxon>
        <taxon>Pseudomonadota</taxon>
        <taxon>Betaproteobacteria</taxon>
        <taxon>Burkholderiales</taxon>
        <taxon>Oxalobacteraceae</taxon>
        <taxon>Herminiimonas</taxon>
    </lineage>
</organism>
<dbReference type="SMART" id="SM00382">
    <property type="entry name" value="AAA"/>
    <property type="match status" value="2"/>
</dbReference>
<name>A0ABW2J3R4_9BURK</name>
<keyword evidence="2" id="KW-0597">Phosphoprotein</keyword>
<reference evidence="9" key="1">
    <citation type="journal article" date="2019" name="Int. J. Syst. Evol. Microbiol.">
        <title>The Global Catalogue of Microorganisms (GCM) 10K type strain sequencing project: providing services to taxonomists for standard genome sequencing and annotation.</title>
        <authorList>
            <consortium name="The Broad Institute Genomics Platform"/>
            <consortium name="The Broad Institute Genome Sequencing Center for Infectious Disease"/>
            <person name="Wu L."/>
            <person name="Ma J."/>
        </authorList>
    </citation>
    <scope>NUCLEOTIDE SEQUENCE [LARGE SCALE GENOMIC DNA]</scope>
    <source>
        <strain evidence="9">CCUG 36956</strain>
    </source>
</reference>
<keyword evidence="3" id="KW-0808">Transferase</keyword>
<evidence type="ECO:0000256" key="3">
    <source>
        <dbReference type="ARBA" id="ARBA00022679"/>
    </source>
</evidence>
<comment type="caution">
    <text evidence="8">The sequence shown here is derived from an EMBL/GenBank/DDBJ whole genome shotgun (WGS) entry which is preliminary data.</text>
</comment>
<dbReference type="Pfam" id="PF06745">
    <property type="entry name" value="ATPase"/>
    <property type="match status" value="2"/>
</dbReference>
<evidence type="ECO:0000259" key="7">
    <source>
        <dbReference type="PROSITE" id="PS51146"/>
    </source>
</evidence>
<dbReference type="PROSITE" id="PS51146">
    <property type="entry name" value="KAIC"/>
    <property type="match status" value="2"/>
</dbReference>
<dbReference type="PANTHER" id="PTHR42926:SF1">
    <property type="entry name" value="CIRCADIAN CLOCK OSCILLATOR PROTEIN KAIC 1"/>
    <property type="match status" value="1"/>
</dbReference>
<feature type="domain" description="KaiC" evidence="7">
    <location>
        <begin position="8"/>
        <end position="243"/>
    </location>
</feature>
<evidence type="ECO:0000313" key="9">
    <source>
        <dbReference type="Proteomes" id="UP001596379"/>
    </source>
</evidence>
<evidence type="ECO:0000256" key="4">
    <source>
        <dbReference type="ARBA" id="ARBA00022737"/>
    </source>
</evidence>
<evidence type="ECO:0000256" key="6">
    <source>
        <dbReference type="ARBA" id="ARBA00022801"/>
    </source>
</evidence>
<keyword evidence="9" id="KW-1185">Reference proteome</keyword>
<evidence type="ECO:0000313" key="8">
    <source>
        <dbReference type="EMBL" id="MFC7297753.1"/>
    </source>
</evidence>
<evidence type="ECO:0000256" key="2">
    <source>
        <dbReference type="ARBA" id="ARBA00022553"/>
    </source>
</evidence>
<dbReference type="PIRSF" id="PIRSF039117">
    <property type="entry name" value="KaiC"/>
    <property type="match status" value="1"/>
</dbReference>
<feature type="domain" description="KaiC" evidence="7">
    <location>
        <begin position="249"/>
        <end position="478"/>
    </location>
</feature>
<sequence length="480" mass="52354">MSNKVTIRRLATGVPGLDDLLGGGLPEFSFNLLAGTPGSGKTTLAHQIMFSLANPDRRALFFTVLGESPLKMLRYQQQFPFFDIGKINSSIKFVNLAADLLDGDFDRVLARITEEVQSFSPSLVFVDSFRSVVQSARAKEPGVSGLEHFVQQLGMQMTSWQATTFLIGEYLTPEAESSPVFTVADGIIWMSQLVHRDAMVRKIQVVKMRGQAQSPGVHTFRINDGGVEVFPRALITSSVNGTIQIAGDKRLSLGVPALDEMMGGGLPAGYSLLVVGPSGSGKSVLATQFLAEGVRAGEPGVIAAFEKSPNQLLSRKLTQLVESGHVGVIDTRMLDLSIDEILHDLIEMITRMKAKRVVIDSLSGFELALASVFREDFREALYRLVAVLTGMGVTVLMTAELEDQYTALRFSSYGNAFLADAIVMQRYVEITGQLKRVISVVKVRASEHSKDIRFFDIEADSILIGEPLTQYQGILSGRPS</sequence>